<proteinExistence type="predicted"/>
<dbReference type="Proteomes" id="UP000632138">
    <property type="component" value="Unassembled WGS sequence"/>
</dbReference>
<protein>
    <submittedName>
        <fullName evidence="3">TIGR03086 family protein</fullName>
    </submittedName>
</protein>
<comment type="caution">
    <text evidence="3">The sequence shown here is derived from an EMBL/GenBank/DDBJ whole genome shotgun (WGS) entry which is preliminary data.</text>
</comment>
<organism evidence="3 4">
    <name type="scientific">Paractinoplanes ovalisporus</name>
    <dbReference type="NCBI Taxonomy" id="2810368"/>
    <lineage>
        <taxon>Bacteria</taxon>
        <taxon>Bacillati</taxon>
        <taxon>Actinomycetota</taxon>
        <taxon>Actinomycetes</taxon>
        <taxon>Micromonosporales</taxon>
        <taxon>Micromonosporaceae</taxon>
        <taxon>Paractinoplanes</taxon>
    </lineage>
</organism>
<accession>A0ABS2AN09</accession>
<feature type="region of interest" description="Disordered" evidence="1">
    <location>
        <begin position="62"/>
        <end position="145"/>
    </location>
</feature>
<gene>
    <name evidence="3" type="ORF">JIG36_34460</name>
</gene>
<dbReference type="RefSeq" id="WP_203380596.1">
    <property type="nucleotide sequence ID" value="NZ_JAENHP010000015.1"/>
</dbReference>
<dbReference type="SUPFAM" id="SSF109854">
    <property type="entry name" value="DinB/YfiT-like putative metalloenzymes"/>
    <property type="match status" value="2"/>
</dbReference>
<dbReference type="Gene3D" id="1.20.120.450">
    <property type="entry name" value="dinb family like domain"/>
    <property type="match status" value="1"/>
</dbReference>
<feature type="compositionally biased region" description="Low complexity" evidence="1">
    <location>
        <begin position="62"/>
        <end position="74"/>
    </location>
</feature>
<dbReference type="Pfam" id="PF11716">
    <property type="entry name" value="MDMPI_N"/>
    <property type="match status" value="1"/>
</dbReference>
<evidence type="ECO:0000313" key="4">
    <source>
        <dbReference type="Proteomes" id="UP000632138"/>
    </source>
</evidence>
<evidence type="ECO:0000256" key="1">
    <source>
        <dbReference type="SAM" id="MobiDB-lite"/>
    </source>
</evidence>
<dbReference type="InterPro" id="IPR034660">
    <property type="entry name" value="DinB/YfiT-like"/>
</dbReference>
<dbReference type="NCBIfam" id="TIGR03086">
    <property type="entry name" value="TIGR03086 family metal-binding protein"/>
    <property type="match status" value="1"/>
</dbReference>
<feature type="compositionally biased region" description="Gly residues" evidence="1">
    <location>
        <begin position="129"/>
        <end position="143"/>
    </location>
</feature>
<name>A0ABS2AN09_9ACTN</name>
<reference evidence="3 4" key="1">
    <citation type="submission" date="2021-01" db="EMBL/GenBank/DDBJ databases">
        <title>Actinoplanes sp. nov. LDG1-06 isolated from lichen.</title>
        <authorList>
            <person name="Saeng-In P."/>
            <person name="Phongsopitanun W."/>
            <person name="Kanchanasin P."/>
            <person name="Yuki M."/>
            <person name="Kudo T."/>
            <person name="Ohkuma M."/>
            <person name="Tanasupawat S."/>
        </authorList>
    </citation>
    <scope>NUCLEOTIDE SEQUENCE [LARGE SCALE GENOMIC DNA]</scope>
    <source>
        <strain evidence="3 4">LDG1-06</strain>
    </source>
</reference>
<dbReference type="InterPro" id="IPR017520">
    <property type="entry name" value="CHP03086"/>
</dbReference>
<keyword evidence="4" id="KW-1185">Reference proteome</keyword>
<evidence type="ECO:0000259" key="2">
    <source>
        <dbReference type="Pfam" id="PF11716"/>
    </source>
</evidence>
<dbReference type="InterPro" id="IPR024344">
    <property type="entry name" value="MDMPI_metal-binding"/>
</dbReference>
<feature type="domain" description="Mycothiol-dependent maleylpyruvate isomerase metal-binding" evidence="2">
    <location>
        <begin position="14"/>
        <end position="62"/>
    </location>
</feature>
<evidence type="ECO:0000313" key="3">
    <source>
        <dbReference type="EMBL" id="MBM2620616.1"/>
    </source>
</evidence>
<sequence>MLTNKPDPRPADAAAVRAGVALVARVTDADLTRTTPCAGWDLAALLEHMTDQHHVFAAAAVGGPGSASSSGSVSKPMPSDSGMPESLPSSSGMAESGRSGGCTAESGRSGGGMPSSVQSSGGRLESVAAGGGVAESARSGGGRPELVAPAGGVVERYERAAEAVVAAFAAVGELEQPFMIPEFGRPVPGRMAIGFHLVDYVVHAWDVARTLGMPYTPGSGELAMALAVSRAVPNGPERLAAGSPFAPALPVPPGADPMTEILLLLGRDPEARPR</sequence>
<dbReference type="EMBL" id="JAENHP010000015">
    <property type="protein sequence ID" value="MBM2620616.1"/>
    <property type="molecule type" value="Genomic_DNA"/>
</dbReference>